<proteinExistence type="inferred from homology"/>
<dbReference type="SUPFAM" id="SSF50486">
    <property type="entry name" value="FMT C-terminal domain-like"/>
    <property type="match status" value="1"/>
</dbReference>
<comment type="similarity">
    <text evidence="1">Belongs to the Fmt family.</text>
</comment>
<dbReference type="AlphaFoldDB" id="A0A5J4L2B8"/>
<dbReference type="PROSITE" id="PS00373">
    <property type="entry name" value="GART"/>
    <property type="match status" value="1"/>
</dbReference>
<evidence type="ECO:0000313" key="7">
    <source>
        <dbReference type="EMBL" id="GER93903.1"/>
    </source>
</evidence>
<name>A0A5J4L2B8_9ZZZZ</name>
<evidence type="ECO:0000256" key="3">
    <source>
        <dbReference type="ARBA" id="ARBA00022679"/>
    </source>
</evidence>
<evidence type="ECO:0000256" key="2">
    <source>
        <dbReference type="ARBA" id="ARBA00012261"/>
    </source>
</evidence>
<dbReference type="InterPro" id="IPR011034">
    <property type="entry name" value="Formyl_transferase-like_C_sf"/>
</dbReference>
<keyword evidence="3 7" id="KW-0808">Transferase</keyword>
<reference evidence="7" key="1">
    <citation type="submission" date="2019-10" db="EMBL/GenBank/DDBJ databases">
        <title>Metagenomic sequencing of thiosulfate-disproportionating enrichment culture.</title>
        <authorList>
            <person name="Umezawa K."/>
            <person name="Kojima H."/>
            <person name="Fukui M."/>
        </authorList>
    </citation>
    <scope>NUCLEOTIDE SEQUENCE</scope>
    <source>
        <strain evidence="7">45J</strain>
    </source>
</reference>
<keyword evidence="4" id="KW-0648">Protein biosynthesis</keyword>
<dbReference type="EMBL" id="BLAB01000001">
    <property type="protein sequence ID" value="GER93903.1"/>
    <property type="molecule type" value="Genomic_DNA"/>
</dbReference>
<accession>A0A5J4L2B8</accession>
<dbReference type="CDD" id="cd08704">
    <property type="entry name" value="Met_tRNA_FMT_C"/>
    <property type="match status" value="1"/>
</dbReference>
<dbReference type="GO" id="GO:0005829">
    <property type="term" value="C:cytosol"/>
    <property type="evidence" value="ECO:0007669"/>
    <property type="project" value="TreeGrafter"/>
</dbReference>
<feature type="domain" description="Formyl transferase N-terminal" evidence="5">
    <location>
        <begin position="3"/>
        <end position="179"/>
    </location>
</feature>
<feature type="domain" description="Formyl transferase C-terminal" evidence="6">
    <location>
        <begin position="203"/>
        <end position="309"/>
    </location>
</feature>
<dbReference type="GO" id="GO:0004479">
    <property type="term" value="F:methionyl-tRNA formyltransferase activity"/>
    <property type="evidence" value="ECO:0007669"/>
    <property type="project" value="UniProtKB-EC"/>
</dbReference>
<dbReference type="InterPro" id="IPR005793">
    <property type="entry name" value="Formyl_trans_C"/>
</dbReference>
<protein>
    <recommendedName>
        <fullName evidence="2">methionyl-tRNA formyltransferase</fullName>
        <ecNumber evidence="2">2.1.2.9</ecNumber>
    </recommendedName>
</protein>
<dbReference type="InterPro" id="IPR041711">
    <property type="entry name" value="Met-tRNA-FMT_N"/>
</dbReference>
<dbReference type="Pfam" id="PF02911">
    <property type="entry name" value="Formyl_trans_C"/>
    <property type="match status" value="1"/>
</dbReference>
<dbReference type="EC" id="2.1.2.9" evidence="2"/>
<dbReference type="InterPro" id="IPR002376">
    <property type="entry name" value="Formyl_transf_N"/>
</dbReference>
<dbReference type="Gene3D" id="3.40.50.12230">
    <property type="match status" value="1"/>
</dbReference>
<dbReference type="InterPro" id="IPR044135">
    <property type="entry name" value="Met-tRNA-FMT_C"/>
</dbReference>
<comment type="caution">
    <text evidence="7">The sequence shown here is derived from an EMBL/GenBank/DDBJ whole genome shotgun (WGS) entry which is preliminary data.</text>
</comment>
<dbReference type="PANTHER" id="PTHR11138">
    <property type="entry name" value="METHIONYL-TRNA FORMYLTRANSFERASE"/>
    <property type="match status" value="1"/>
</dbReference>
<evidence type="ECO:0000259" key="5">
    <source>
        <dbReference type="Pfam" id="PF00551"/>
    </source>
</evidence>
<sequence>MALIFFGTPQFAVPSLKALIEAKEDIALVVTQPDKVKGRGHVLSAPPVKELALSHGIKVIQPVNIREESFYKELKVLNPEFIIVVAYGKILPNEILNMPKIGCINVHASLLPKYRGAAPIQWALINGEKVTGITTMLMDKGLDTGDILLRAELEIQDDDNAETLFDKLSRLGADVLLDTIRGMREGKIKPMPQMGEVSYAPPLKKQDGKIDWTRSADELFNFVRGMYPWPSAFCYLGNERIKIIKVRRQSPNIKGLELTYDTQRSVPGRIVKASNGQIFVETGKGFLIIDELQPEGKKIMAARAFLSGRMLKEGYDRFI</sequence>
<dbReference type="Pfam" id="PF00551">
    <property type="entry name" value="Formyl_trans_N"/>
    <property type="match status" value="1"/>
</dbReference>
<dbReference type="NCBIfam" id="TIGR00460">
    <property type="entry name" value="fmt"/>
    <property type="match status" value="1"/>
</dbReference>
<evidence type="ECO:0000256" key="1">
    <source>
        <dbReference type="ARBA" id="ARBA00010699"/>
    </source>
</evidence>
<dbReference type="InterPro" id="IPR001555">
    <property type="entry name" value="GART_AS"/>
</dbReference>
<evidence type="ECO:0000256" key="4">
    <source>
        <dbReference type="ARBA" id="ARBA00022917"/>
    </source>
</evidence>
<dbReference type="PANTHER" id="PTHR11138:SF5">
    <property type="entry name" value="METHIONYL-TRNA FORMYLTRANSFERASE, MITOCHONDRIAL"/>
    <property type="match status" value="1"/>
</dbReference>
<dbReference type="InterPro" id="IPR036477">
    <property type="entry name" value="Formyl_transf_N_sf"/>
</dbReference>
<dbReference type="SUPFAM" id="SSF53328">
    <property type="entry name" value="Formyltransferase"/>
    <property type="match status" value="1"/>
</dbReference>
<evidence type="ECO:0000259" key="6">
    <source>
        <dbReference type="Pfam" id="PF02911"/>
    </source>
</evidence>
<dbReference type="CDD" id="cd08646">
    <property type="entry name" value="FMT_core_Met-tRNA-FMT_N"/>
    <property type="match status" value="1"/>
</dbReference>
<dbReference type="InterPro" id="IPR005794">
    <property type="entry name" value="Fmt"/>
</dbReference>
<dbReference type="FunFam" id="3.40.50.12230:FF:000001">
    <property type="entry name" value="Methionyl-tRNA formyltransferase"/>
    <property type="match status" value="1"/>
</dbReference>
<gene>
    <name evidence="7" type="ORF">A45J_1661</name>
</gene>
<dbReference type="HAMAP" id="MF_00182">
    <property type="entry name" value="Formyl_trans"/>
    <property type="match status" value="1"/>
</dbReference>
<organism evidence="7">
    <name type="scientific">hot springs metagenome</name>
    <dbReference type="NCBI Taxonomy" id="433727"/>
    <lineage>
        <taxon>unclassified sequences</taxon>
        <taxon>metagenomes</taxon>
        <taxon>ecological metagenomes</taxon>
    </lineage>
</organism>